<accession>A0A3M9MS54</accession>
<dbReference type="PANTHER" id="PTHR33449:SF1">
    <property type="entry name" value="NUCLEOID-ASSOCIATED PROTEIN YBAB"/>
    <property type="match status" value="1"/>
</dbReference>
<organism evidence="4 5">
    <name type="scientific">Rufibacter immobilis</name>
    <dbReference type="NCBI Taxonomy" id="1348778"/>
    <lineage>
        <taxon>Bacteria</taxon>
        <taxon>Pseudomonadati</taxon>
        <taxon>Bacteroidota</taxon>
        <taxon>Cytophagia</taxon>
        <taxon>Cytophagales</taxon>
        <taxon>Hymenobacteraceae</taxon>
        <taxon>Rufibacter</taxon>
    </lineage>
</organism>
<sequence>MFDMFGMMNKVKEMQAKMKEAQDNLKHIRVTAEAGGGMVQATVSGERRLLKVEFDESLMNPNDKEMLADLVVAAVNKALDEAGERAKEEMKKHTEGMLPNIPGLDLSSFGL</sequence>
<dbReference type="RefSeq" id="WP_123134504.1">
    <property type="nucleotide sequence ID" value="NZ_JBHMAD010000004.1"/>
</dbReference>
<comment type="similarity">
    <text evidence="2">Belongs to the YbaB/EbfC family.</text>
</comment>
<keyword evidence="3" id="KW-0175">Coiled coil</keyword>
<evidence type="ECO:0000313" key="4">
    <source>
        <dbReference type="EMBL" id="RNI28037.1"/>
    </source>
</evidence>
<dbReference type="HAMAP" id="MF_00274">
    <property type="entry name" value="DNA_YbaB_EbfC"/>
    <property type="match status" value="1"/>
</dbReference>
<comment type="caution">
    <text evidence="4">The sequence shown here is derived from an EMBL/GenBank/DDBJ whole genome shotgun (WGS) entry which is preliminary data.</text>
</comment>
<keyword evidence="2" id="KW-0963">Cytoplasm</keyword>
<name>A0A3M9MS54_9BACT</name>
<dbReference type="EMBL" id="RJJE01000017">
    <property type="protein sequence ID" value="RNI28037.1"/>
    <property type="molecule type" value="Genomic_DNA"/>
</dbReference>
<dbReference type="AlphaFoldDB" id="A0A3M9MS54"/>
<comment type="subcellular location">
    <subcellularLocation>
        <location evidence="2">Cytoplasm</location>
        <location evidence="2">Nucleoid</location>
    </subcellularLocation>
</comment>
<dbReference type="NCBIfam" id="TIGR00103">
    <property type="entry name" value="DNA_YbaB_EbfC"/>
    <property type="match status" value="1"/>
</dbReference>
<dbReference type="OrthoDB" id="9808738at2"/>
<dbReference type="GO" id="GO:0003677">
    <property type="term" value="F:DNA binding"/>
    <property type="evidence" value="ECO:0007669"/>
    <property type="project" value="UniProtKB-UniRule"/>
</dbReference>
<evidence type="ECO:0000313" key="5">
    <source>
        <dbReference type="Proteomes" id="UP000271010"/>
    </source>
</evidence>
<dbReference type="SUPFAM" id="SSF82607">
    <property type="entry name" value="YbaB-like"/>
    <property type="match status" value="1"/>
</dbReference>
<protein>
    <recommendedName>
        <fullName evidence="2">Nucleoid-associated protein EFA69_18310</fullName>
    </recommendedName>
</protein>
<dbReference type="Proteomes" id="UP000271010">
    <property type="component" value="Unassembled WGS sequence"/>
</dbReference>
<dbReference type="GO" id="GO:0043590">
    <property type="term" value="C:bacterial nucleoid"/>
    <property type="evidence" value="ECO:0007669"/>
    <property type="project" value="UniProtKB-UniRule"/>
</dbReference>
<dbReference type="InterPro" id="IPR004401">
    <property type="entry name" value="YbaB/EbfC"/>
</dbReference>
<feature type="coiled-coil region" evidence="3">
    <location>
        <begin position="4"/>
        <end position="31"/>
    </location>
</feature>
<evidence type="ECO:0000256" key="3">
    <source>
        <dbReference type="SAM" id="Coils"/>
    </source>
</evidence>
<dbReference type="PANTHER" id="PTHR33449">
    <property type="entry name" value="NUCLEOID-ASSOCIATED PROTEIN YBAB"/>
    <property type="match status" value="1"/>
</dbReference>
<dbReference type="InterPro" id="IPR036894">
    <property type="entry name" value="YbaB-like_sf"/>
</dbReference>
<dbReference type="Gene3D" id="3.30.1310.10">
    <property type="entry name" value="Nucleoid-associated protein YbaB-like domain"/>
    <property type="match status" value="1"/>
</dbReference>
<dbReference type="GO" id="GO:0005829">
    <property type="term" value="C:cytosol"/>
    <property type="evidence" value="ECO:0007669"/>
    <property type="project" value="TreeGrafter"/>
</dbReference>
<comment type="function">
    <text evidence="2">Binds to DNA and alters its conformation. May be involved in regulation of gene expression, nucleoid organization and DNA protection.</text>
</comment>
<comment type="subunit">
    <text evidence="2">Homodimer.</text>
</comment>
<reference evidence="4 5" key="1">
    <citation type="submission" date="2018-11" db="EMBL/GenBank/DDBJ databases">
        <title>Rufibacter latericius sp. nov., isolated from water in Baiyang Lake.</title>
        <authorList>
            <person name="Yang Y."/>
        </authorList>
    </citation>
    <scope>NUCLEOTIDE SEQUENCE [LARGE SCALE GENOMIC DNA]</scope>
    <source>
        <strain evidence="4 5">MCC P1</strain>
    </source>
</reference>
<proteinExistence type="inferred from homology"/>
<gene>
    <name evidence="4" type="ORF">EFA69_18310</name>
</gene>
<keyword evidence="1 2" id="KW-0238">DNA-binding</keyword>
<dbReference type="PIRSF" id="PIRSF004555">
    <property type="entry name" value="UCP004555"/>
    <property type="match status" value="1"/>
</dbReference>
<dbReference type="Pfam" id="PF02575">
    <property type="entry name" value="YbaB_DNA_bd"/>
    <property type="match status" value="1"/>
</dbReference>
<evidence type="ECO:0000256" key="2">
    <source>
        <dbReference type="HAMAP-Rule" id="MF_00274"/>
    </source>
</evidence>
<keyword evidence="5" id="KW-1185">Reference proteome</keyword>
<evidence type="ECO:0000256" key="1">
    <source>
        <dbReference type="ARBA" id="ARBA00023125"/>
    </source>
</evidence>